<dbReference type="InterPro" id="IPR029787">
    <property type="entry name" value="Nucleotide_cyclase"/>
</dbReference>
<dbReference type="Gene3D" id="3.30.70.270">
    <property type="match status" value="1"/>
</dbReference>
<dbReference type="PANTHER" id="PTHR45138">
    <property type="entry name" value="REGULATORY COMPONENTS OF SENSORY TRANSDUCTION SYSTEM"/>
    <property type="match status" value="1"/>
</dbReference>
<evidence type="ECO:0000313" key="9">
    <source>
        <dbReference type="EMBL" id="RJF72776.1"/>
    </source>
</evidence>
<dbReference type="SMART" id="SM00267">
    <property type="entry name" value="GGDEF"/>
    <property type="match status" value="1"/>
</dbReference>
<dbReference type="OrthoDB" id="9759607at2"/>
<keyword evidence="4 7" id="KW-1133">Transmembrane helix</keyword>
<evidence type="ECO:0000256" key="4">
    <source>
        <dbReference type="ARBA" id="ARBA00022989"/>
    </source>
</evidence>
<dbReference type="GO" id="GO:0052621">
    <property type="term" value="F:diguanylate cyclase activity"/>
    <property type="evidence" value="ECO:0007669"/>
    <property type="project" value="TreeGrafter"/>
</dbReference>
<sequence length="376" mass="41844">MVKVIVLNLSLLIALMYGLSLTYVHPRQFLRQQKLDAHWLLLSLAPILLMNFPITLSEGVFIDLRAVPVVLMALRFSPEWLVAGLLPAIMYRVALGGPGVMTGTISLIGVALVGQWLRQQPEVRQQALTYQVPLRKVLLALVPNALLLPLHSQDLTLYLTVYLPLLALCALAYVIAAMMLHNRYRLLHLFRLYEEQAHQDVLSTLPNRRQFDLDLHQLAPDDVLCLIDIDHFKVVNDRYGHQVGDEVLKGVAEAIASCLRRHDRAYRHGGEEFAAIFRNAAQADPWTLGERIRKKVGALHFSELGGAGVTVSVGIARANFESPDACFQQVDQNMYAAKQRGRNCTVASQALTPSAPPALSPEPEPYDRSSVPVSQE</sequence>
<evidence type="ECO:0000256" key="5">
    <source>
        <dbReference type="ARBA" id="ARBA00023136"/>
    </source>
</evidence>
<dbReference type="FunFam" id="3.30.70.270:FF:000001">
    <property type="entry name" value="Diguanylate cyclase domain protein"/>
    <property type="match status" value="1"/>
</dbReference>
<keyword evidence="10" id="KW-1185">Reference proteome</keyword>
<evidence type="ECO:0000256" key="7">
    <source>
        <dbReference type="SAM" id="Phobius"/>
    </source>
</evidence>
<dbReference type="GO" id="GO:0071555">
    <property type="term" value="P:cell wall organization"/>
    <property type="evidence" value="ECO:0007669"/>
    <property type="project" value="InterPro"/>
</dbReference>
<dbReference type="RefSeq" id="WP_119765234.1">
    <property type="nucleotide sequence ID" value="NZ_QYUJ01000014.1"/>
</dbReference>
<gene>
    <name evidence="9" type="ORF">D3875_15720</name>
</gene>
<evidence type="ECO:0000256" key="6">
    <source>
        <dbReference type="SAM" id="MobiDB-lite"/>
    </source>
</evidence>
<dbReference type="InterPro" id="IPR043128">
    <property type="entry name" value="Rev_trsase/Diguanyl_cyclase"/>
</dbReference>
<dbReference type="Proteomes" id="UP000286287">
    <property type="component" value="Unassembled WGS sequence"/>
</dbReference>
<accession>A0A418V9Q2</accession>
<dbReference type="Pfam" id="PF00990">
    <property type="entry name" value="GGDEF"/>
    <property type="match status" value="1"/>
</dbReference>
<dbReference type="SUPFAM" id="SSF55073">
    <property type="entry name" value="Nucleotide cyclase"/>
    <property type="match status" value="1"/>
</dbReference>
<dbReference type="EMBL" id="QYUJ01000014">
    <property type="protein sequence ID" value="RJF72776.1"/>
    <property type="molecule type" value="Genomic_DNA"/>
</dbReference>
<proteinExistence type="predicted"/>
<evidence type="ECO:0000259" key="8">
    <source>
        <dbReference type="PROSITE" id="PS50887"/>
    </source>
</evidence>
<dbReference type="GO" id="GO:0043709">
    <property type="term" value="P:cell adhesion involved in single-species biofilm formation"/>
    <property type="evidence" value="ECO:0007669"/>
    <property type="project" value="TreeGrafter"/>
</dbReference>
<evidence type="ECO:0000256" key="2">
    <source>
        <dbReference type="ARBA" id="ARBA00022475"/>
    </source>
</evidence>
<dbReference type="InterPro" id="IPR000160">
    <property type="entry name" value="GGDEF_dom"/>
</dbReference>
<feature type="transmembrane region" description="Helical" evidence="7">
    <location>
        <begin position="89"/>
        <end position="113"/>
    </location>
</feature>
<dbReference type="PANTHER" id="PTHR45138:SF9">
    <property type="entry name" value="DIGUANYLATE CYCLASE DGCM-RELATED"/>
    <property type="match status" value="1"/>
</dbReference>
<dbReference type="InterPro" id="IPR011620">
    <property type="entry name" value="Sig_transdc_His_kinase_LytS_TM"/>
</dbReference>
<keyword evidence="3 7" id="KW-0812">Transmembrane</keyword>
<dbReference type="GO" id="GO:0005886">
    <property type="term" value="C:plasma membrane"/>
    <property type="evidence" value="ECO:0007669"/>
    <property type="project" value="UniProtKB-SubCell"/>
</dbReference>
<dbReference type="GO" id="GO:1902201">
    <property type="term" value="P:negative regulation of bacterial-type flagellum-dependent cell motility"/>
    <property type="evidence" value="ECO:0007669"/>
    <property type="project" value="TreeGrafter"/>
</dbReference>
<protein>
    <submittedName>
        <fullName evidence="9">GGDEF domain-containing protein</fullName>
    </submittedName>
</protein>
<dbReference type="PROSITE" id="PS50887">
    <property type="entry name" value="GGDEF"/>
    <property type="match status" value="1"/>
</dbReference>
<dbReference type="InterPro" id="IPR050469">
    <property type="entry name" value="Diguanylate_Cyclase"/>
</dbReference>
<name>A0A418V9Q2_9DEIO</name>
<feature type="compositionally biased region" description="Pro residues" evidence="6">
    <location>
        <begin position="354"/>
        <end position="363"/>
    </location>
</feature>
<dbReference type="Pfam" id="PF07694">
    <property type="entry name" value="5TM-5TMR_LYT"/>
    <property type="match status" value="1"/>
</dbReference>
<dbReference type="CDD" id="cd01949">
    <property type="entry name" value="GGDEF"/>
    <property type="match status" value="1"/>
</dbReference>
<dbReference type="NCBIfam" id="TIGR00254">
    <property type="entry name" value="GGDEF"/>
    <property type="match status" value="1"/>
</dbReference>
<evidence type="ECO:0000256" key="1">
    <source>
        <dbReference type="ARBA" id="ARBA00004651"/>
    </source>
</evidence>
<comment type="subcellular location">
    <subcellularLocation>
        <location evidence="1">Cell membrane</location>
        <topology evidence="1">Multi-pass membrane protein</topology>
    </subcellularLocation>
</comment>
<organism evidence="9 10">
    <name type="scientific">Deinococcus cavernae</name>
    <dbReference type="NCBI Taxonomy" id="2320857"/>
    <lineage>
        <taxon>Bacteria</taxon>
        <taxon>Thermotogati</taxon>
        <taxon>Deinococcota</taxon>
        <taxon>Deinococci</taxon>
        <taxon>Deinococcales</taxon>
        <taxon>Deinococcaceae</taxon>
        <taxon>Deinococcus</taxon>
    </lineage>
</organism>
<evidence type="ECO:0000256" key="3">
    <source>
        <dbReference type="ARBA" id="ARBA00022692"/>
    </source>
</evidence>
<dbReference type="AlphaFoldDB" id="A0A418V9Q2"/>
<comment type="caution">
    <text evidence="9">The sequence shown here is derived from an EMBL/GenBank/DDBJ whole genome shotgun (WGS) entry which is preliminary data.</text>
</comment>
<keyword evidence="5 7" id="KW-0472">Membrane</keyword>
<feature type="region of interest" description="Disordered" evidence="6">
    <location>
        <begin position="351"/>
        <end position="376"/>
    </location>
</feature>
<dbReference type="GO" id="GO:0000155">
    <property type="term" value="F:phosphorelay sensor kinase activity"/>
    <property type="evidence" value="ECO:0007669"/>
    <property type="project" value="InterPro"/>
</dbReference>
<reference evidence="9 10" key="1">
    <citation type="submission" date="2018-09" db="EMBL/GenBank/DDBJ databases">
        <authorList>
            <person name="Zhu H."/>
        </authorList>
    </citation>
    <scope>NUCLEOTIDE SEQUENCE [LARGE SCALE GENOMIC DNA]</scope>
    <source>
        <strain evidence="9 10">K2S05-167</strain>
    </source>
</reference>
<evidence type="ECO:0000313" key="10">
    <source>
        <dbReference type="Proteomes" id="UP000286287"/>
    </source>
</evidence>
<keyword evidence="2" id="KW-1003">Cell membrane</keyword>
<feature type="domain" description="GGDEF" evidence="8">
    <location>
        <begin position="220"/>
        <end position="350"/>
    </location>
</feature>
<feature type="transmembrane region" description="Helical" evidence="7">
    <location>
        <begin position="157"/>
        <end position="180"/>
    </location>
</feature>
<feature type="transmembrane region" description="Helical" evidence="7">
    <location>
        <begin position="6"/>
        <end position="25"/>
    </location>
</feature>
<feature type="transmembrane region" description="Helical" evidence="7">
    <location>
        <begin position="37"/>
        <end position="56"/>
    </location>
</feature>